<evidence type="ECO:0000259" key="1">
    <source>
        <dbReference type="Pfam" id="PF09995"/>
    </source>
</evidence>
<proteinExistence type="predicted"/>
<name>A0AAJ7FES9_CEPCN</name>
<dbReference type="Proteomes" id="UP000694920">
    <property type="component" value="Unplaced"/>
</dbReference>
<dbReference type="PANTHER" id="PTHR37159:SF1">
    <property type="entry name" value="GH11867P"/>
    <property type="match status" value="1"/>
</dbReference>
<sequence>MSDNGQQLFFASMEQKDDIEERLRILLKEGAKTPADMELRNLELPSYYDPRKFALGQKAFRDNVFTMMIAKLAGLLILLAVPSILNVLKYTKQSGTPCTAFRRYVSTILHTFIWYEKSPDKDSRFFESLRNVRRKHCVASRRAARAGLERISQLDMALTQFGFIGFTLLNGDQLGVVTSSDELEGLVHVWRVVGSMLGMEERFNLCRGSLEETRGLCRRLLDEIFVPHLSLANEDFPEMGRVLLEGLWPVNPHLDPRAFSAFTLRLVTSATTNNNHSLVIDNTTLSLYSRFILGLQLFVHDNLLPRRCWWSIIFRTFFNGQMRLAIYLTENCPFLAYWSFGREESRVNIFKCHLE</sequence>
<accession>A0AAJ7FES9</accession>
<dbReference type="KEGG" id="ccin:107264473"/>
<evidence type="ECO:0000313" key="2">
    <source>
        <dbReference type="Proteomes" id="UP000694920"/>
    </source>
</evidence>
<organism evidence="2 3">
    <name type="scientific">Cephus cinctus</name>
    <name type="common">Wheat stem sawfly</name>
    <dbReference type="NCBI Taxonomy" id="211228"/>
    <lineage>
        <taxon>Eukaryota</taxon>
        <taxon>Metazoa</taxon>
        <taxon>Ecdysozoa</taxon>
        <taxon>Arthropoda</taxon>
        <taxon>Hexapoda</taxon>
        <taxon>Insecta</taxon>
        <taxon>Pterygota</taxon>
        <taxon>Neoptera</taxon>
        <taxon>Endopterygota</taxon>
        <taxon>Hymenoptera</taxon>
        <taxon>Cephoidea</taxon>
        <taxon>Cephidae</taxon>
        <taxon>Cephus</taxon>
    </lineage>
</organism>
<evidence type="ECO:0000313" key="3">
    <source>
        <dbReference type="RefSeq" id="XP_015588251.1"/>
    </source>
</evidence>
<dbReference type="AlphaFoldDB" id="A0AAJ7FES9"/>
<dbReference type="PANTHER" id="PTHR37159">
    <property type="entry name" value="GH11867P"/>
    <property type="match status" value="1"/>
</dbReference>
<dbReference type="RefSeq" id="XP_015588251.1">
    <property type="nucleotide sequence ID" value="XM_015732765.2"/>
</dbReference>
<keyword evidence="2" id="KW-1185">Reference proteome</keyword>
<dbReference type="Pfam" id="PF09995">
    <property type="entry name" value="MPAB_Lcp_cat"/>
    <property type="match status" value="1"/>
</dbReference>
<gene>
    <name evidence="3" type="primary">LOC107264473</name>
</gene>
<protein>
    <submittedName>
        <fullName evidence="3">Uncharacterized protein LOC107264473</fullName>
    </submittedName>
</protein>
<dbReference type="GO" id="GO:0016491">
    <property type="term" value="F:oxidoreductase activity"/>
    <property type="evidence" value="ECO:0007669"/>
    <property type="project" value="InterPro"/>
</dbReference>
<feature type="domain" description="ER-bound oxygenase mpaB/mpaB'/Rubber oxygenase catalytic" evidence="1">
    <location>
        <begin position="64"/>
        <end position="268"/>
    </location>
</feature>
<reference evidence="3" key="1">
    <citation type="submission" date="2025-08" db="UniProtKB">
        <authorList>
            <consortium name="RefSeq"/>
        </authorList>
    </citation>
    <scope>IDENTIFICATION</scope>
</reference>
<dbReference type="GeneID" id="107264473"/>
<dbReference type="InterPro" id="IPR018713">
    <property type="entry name" value="MPAB/Lcp_cat_dom"/>
</dbReference>